<name>A0A2T1LQK1_9CHRO</name>
<sequence>MPEIILKEEETKSFSDIYPFELFQLIDGEGIWTKVHQKYARRIDQRWSSGKCFQPDQIVTLLISNTAEDD</sequence>
<dbReference type="AlphaFoldDB" id="A0A2T1LQK1"/>
<dbReference type="EMBL" id="PXOH01000075">
    <property type="protein sequence ID" value="PSF28337.1"/>
    <property type="molecule type" value="Genomic_DNA"/>
</dbReference>
<keyword evidence="2" id="KW-1185">Reference proteome</keyword>
<accession>A0A2T1LQK1</accession>
<dbReference type="Proteomes" id="UP000239001">
    <property type="component" value="Unassembled WGS sequence"/>
</dbReference>
<protein>
    <submittedName>
        <fullName evidence="1">Uncharacterized protein</fullName>
    </submittedName>
</protein>
<reference evidence="1 2" key="2">
    <citation type="submission" date="2018-03" db="EMBL/GenBank/DDBJ databases">
        <authorList>
            <person name="Keele B.F."/>
        </authorList>
    </citation>
    <scope>NUCLEOTIDE SEQUENCE [LARGE SCALE GENOMIC DNA]</scope>
    <source>
        <strain evidence="1 2">CCALA 016</strain>
    </source>
</reference>
<gene>
    <name evidence="1" type="ORF">C7H19_24715</name>
</gene>
<organism evidence="1 2">
    <name type="scientific">Aphanothece hegewaldii CCALA 016</name>
    <dbReference type="NCBI Taxonomy" id="2107694"/>
    <lineage>
        <taxon>Bacteria</taxon>
        <taxon>Bacillati</taxon>
        <taxon>Cyanobacteriota</taxon>
        <taxon>Cyanophyceae</taxon>
        <taxon>Oscillatoriophycideae</taxon>
        <taxon>Chroococcales</taxon>
        <taxon>Aphanothecaceae</taxon>
        <taxon>Aphanothece</taxon>
    </lineage>
</organism>
<proteinExistence type="predicted"/>
<evidence type="ECO:0000313" key="1">
    <source>
        <dbReference type="EMBL" id="PSF28337.1"/>
    </source>
</evidence>
<evidence type="ECO:0000313" key="2">
    <source>
        <dbReference type="Proteomes" id="UP000239001"/>
    </source>
</evidence>
<reference evidence="1 2" key="1">
    <citation type="submission" date="2018-03" db="EMBL/GenBank/DDBJ databases">
        <title>The ancient ancestry and fast evolution of plastids.</title>
        <authorList>
            <person name="Moore K.R."/>
            <person name="Magnabosco C."/>
            <person name="Momper L."/>
            <person name="Gold D.A."/>
            <person name="Bosak T."/>
            <person name="Fournier G.P."/>
        </authorList>
    </citation>
    <scope>NUCLEOTIDE SEQUENCE [LARGE SCALE GENOMIC DNA]</scope>
    <source>
        <strain evidence="1 2">CCALA 016</strain>
    </source>
</reference>
<comment type="caution">
    <text evidence="1">The sequence shown here is derived from an EMBL/GenBank/DDBJ whole genome shotgun (WGS) entry which is preliminary data.</text>
</comment>
<dbReference type="RefSeq" id="WP_106459562.1">
    <property type="nucleotide sequence ID" value="NZ_PXOH01000075.1"/>
</dbReference>